<dbReference type="AlphaFoldDB" id="A0A1H2CAC2"/>
<evidence type="ECO:0008006" key="3">
    <source>
        <dbReference type="Google" id="ProtNLM"/>
    </source>
</evidence>
<reference evidence="1 2" key="1">
    <citation type="submission" date="2016-10" db="EMBL/GenBank/DDBJ databases">
        <authorList>
            <person name="de Groot N.N."/>
        </authorList>
    </citation>
    <scope>NUCLEOTIDE SEQUENCE [LARGE SCALE GENOMIC DNA]</scope>
    <source>
        <strain evidence="1 2">MP1X4</strain>
    </source>
</reference>
<dbReference type="InterPro" id="IPR009783">
    <property type="entry name" value="DUF1348"/>
</dbReference>
<dbReference type="Proteomes" id="UP000199679">
    <property type="component" value="Chromosome I"/>
</dbReference>
<accession>A0A1H2CAC2</accession>
<dbReference type="EMBL" id="LT629740">
    <property type="protein sequence ID" value="SDT67026.1"/>
    <property type="molecule type" value="Genomic_DNA"/>
</dbReference>
<organism evidence="1 2">
    <name type="scientific">Mucilaginibacter mallensis</name>
    <dbReference type="NCBI Taxonomy" id="652787"/>
    <lineage>
        <taxon>Bacteria</taxon>
        <taxon>Pseudomonadati</taxon>
        <taxon>Bacteroidota</taxon>
        <taxon>Sphingobacteriia</taxon>
        <taxon>Sphingobacteriales</taxon>
        <taxon>Sphingobacteriaceae</taxon>
        <taxon>Mucilaginibacter</taxon>
    </lineage>
</organism>
<dbReference type="SUPFAM" id="SSF54427">
    <property type="entry name" value="NTF2-like"/>
    <property type="match status" value="1"/>
</dbReference>
<dbReference type="OrthoDB" id="9787970at2"/>
<sequence>MENEIRYPIPPFNMETAQQKVQAAEDAWNSKNPEKVSLAYTIDTEWRNRTEFINGREEVKEFLTRKWEKELDYKLKKELWGFKENRMAVRFEYEWHDAAGQWYRSYGNELWEFDEKGYMQKRYASINDLPIAEADRKL</sequence>
<dbReference type="InterPro" id="IPR032710">
    <property type="entry name" value="NTF2-like_dom_sf"/>
</dbReference>
<keyword evidence="2" id="KW-1185">Reference proteome</keyword>
<evidence type="ECO:0000313" key="1">
    <source>
        <dbReference type="EMBL" id="SDT67026.1"/>
    </source>
</evidence>
<dbReference type="STRING" id="652787.SAMN05216490_4753"/>
<dbReference type="RefSeq" id="WP_091379184.1">
    <property type="nucleotide sequence ID" value="NZ_LT629740.1"/>
</dbReference>
<name>A0A1H2CAC2_MUCMA</name>
<gene>
    <name evidence="1" type="ORF">SAMN05216490_4753</name>
</gene>
<dbReference type="Gene3D" id="3.10.450.50">
    <property type="match status" value="1"/>
</dbReference>
<dbReference type="PANTHER" id="PTHR31757:SF0">
    <property type="entry name" value="SLL0781 PROTEIN"/>
    <property type="match status" value="1"/>
</dbReference>
<dbReference type="PANTHER" id="PTHR31757">
    <property type="entry name" value="SLL0781 PROTEIN"/>
    <property type="match status" value="1"/>
</dbReference>
<dbReference type="Pfam" id="PF07080">
    <property type="entry name" value="DUF1348"/>
    <property type="match status" value="1"/>
</dbReference>
<proteinExistence type="predicted"/>
<evidence type="ECO:0000313" key="2">
    <source>
        <dbReference type="Proteomes" id="UP000199679"/>
    </source>
</evidence>
<protein>
    <recommendedName>
        <fullName evidence="3">DUF4440 domain-containing protein</fullName>
    </recommendedName>
</protein>